<evidence type="ECO:0000259" key="2">
    <source>
        <dbReference type="PROSITE" id="PS51123"/>
    </source>
</evidence>
<organism evidence="3 4">
    <name type="scientific">Stenotrophomonas chelatiphaga</name>
    <dbReference type="NCBI Taxonomy" id="517011"/>
    <lineage>
        <taxon>Bacteria</taxon>
        <taxon>Pseudomonadati</taxon>
        <taxon>Pseudomonadota</taxon>
        <taxon>Gammaproteobacteria</taxon>
        <taxon>Lysobacterales</taxon>
        <taxon>Lysobacteraceae</taxon>
        <taxon>Stenotrophomonas</taxon>
    </lineage>
</organism>
<dbReference type="Gene3D" id="3.30.1330.60">
    <property type="entry name" value="OmpA-like domain"/>
    <property type="match status" value="1"/>
</dbReference>
<dbReference type="AlphaFoldDB" id="A0A0R0CFU2"/>
<dbReference type="PROSITE" id="PS51123">
    <property type="entry name" value="OMPA_2"/>
    <property type="match status" value="1"/>
</dbReference>
<dbReference type="Proteomes" id="UP000051386">
    <property type="component" value="Unassembled WGS sequence"/>
</dbReference>
<proteinExistence type="predicted"/>
<keyword evidence="3" id="KW-0969">Cilium</keyword>
<keyword evidence="1" id="KW-0472">Membrane</keyword>
<dbReference type="SUPFAM" id="SSF103088">
    <property type="entry name" value="OmpA-like"/>
    <property type="match status" value="1"/>
</dbReference>
<keyword evidence="3" id="KW-0282">Flagellum</keyword>
<dbReference type="EMBL" id="LDJK01000135">
    <property type="protein sequence ID" value="KRG64147.1"/>
    <property type="molecule type" value="Genomic_DNA"/>
</dbReference>
<accession>A0A0R0CFU2</accession>
<sequence length="104" mass="10507">TTTHGYGNWELSADRANAARRALVDGGLDEAKVTRVVGLASSVLFDKTNPANPINRRISIVVMTRDAEASALAGAGSPVALSAAVADPDVQAAQVPAVVGDAAP</sequence>
<protein>
    <submittedName>
        <fullName evidence="3">Flagellar motor protein MotB</fullName>
    </submittedName>
</protein>
<evidence type="ECO:0000256" key="1">
    <source>
        <dbReference type="PROSITE-ProRule" id="PRU00473"/>
    </source>
</evidence>
<dbReference type="InterPro" id="IPR050330">
    <property type="entry name" value="Bact_OuterMem_StrucFunc"/>
</dbReference>
<dbReference type="InterPro" id="IPR006665">
    <property type="entry name" value="OmpA-like"/>
</dbReference>
<keyword evidence="3" id="KW-0966">Cell projection</keyword>
<feature type="non-terminal residue" evidence="3">
    <location>
        <position position="1"/>
    </location>
</feature>
<keyword evidence="4" id="KW-1185">Reference proteome</keyword>
<dbReference type="PANTHER" id="PTHR30329">
    <property type="entry name" value="STATOR ELEMENT OF FLAGELLAR MOTOR COMPLEX"/>
    <property type="match status" value="1"/>
</dbReference>
<reference evidence="3 4" key="1">
    <citation type="submission" date="2015-05" db="EMBL/GenBank/DDBJ databases">
        <title>Genome sequencing and analysis of members of genus Stenotrophomonas.</title>
        <authorList>
            <person name="Patil P.P."/>
            <person name="Midha S."/>
            <person name="Patil P.B."/>
        </authorList>
    </citation>
    <scope>NUCLEOTIDE SEQUENCE [LARGE SCALE GENOMIC DNA]</scope>
    <source>
        <strain evidence="3 4">DSM 21508</strain>
    </source>
</reference>
<feature type="domain" description="OmpA-like" evidence="2">
    <location>
        <begin position="1"/>
        <end position="66"/>
    </location>
</feature>
<evidence type="ECO:0000313" key="3">
    <source>
        <dbReference type="EMBL" id="KRG64147.1"/>
    </source>
</evidence>
<gene>
    <name evidence="3" type="ORF">ABB28_17540</name>
</gene>
<dbReference type="PANTHER" id="PTHR30329:SF21">
    <property type="entry name" value="LIPOPROTEIN YIAD-RELATED"/>
    <property type="match status" value="1"/>
</dbReference>
<dbReference type="InterPro" id="IPR036737">
    <property type="entry name" value="OmpA-like_sf"/>
</dbReference>
<evidence type="ECO:0000313" key="4">
    <source>
        <dbReference type="Proteomes" id="UP000051386"/>
    </source>
</evidence>
<dbReference type="PATRIC" id="fig|517011.3.peg.483"/>
<dbReference type="GO" id="GO:0016020">
    <property type="term" value="C:membrane"/>
    <property type="evidence" value="ECO:0007669"/>
    <property type="project" value="UniProtKB-UniRule"/>
</dbReference>
<name>A0A0R0CFU2_9GAMM</name>
<comment type="caution">
    <text evidence="3">The sequence shown here is derived from an EMBL/GenBank/DDBJ whole genome shotgun (WGS) entry which is preliminary data.</text>
</comment>